<dbReference type="RefSeq" id="WP_141199584.1">
    <property type="nucleotide sequence ID" value="NZ_CP041186.1"/>
</dbReference>
<feature type="signal peptide" evidence="2">
    <location>
        <begin position="1"/>
        <end position="31"/>
    </location>
</feature>
<proteinExistence type="predicted"/>
<keyword evidence="2" id="KW-0732">Signal</keyword>
<evidence type="ECO:0000256" key="2">
    <source>
        <dbReference type="SAM" id="SignalP"/>
    </source>
</evidence>
<dbReference type="AlphaFoldDB" id="A0A4Y6PXY4"/>
<dbReference type="SUPFAM" id="SSF48452">
    <property type="entry name" value="TPR-like"/>
    <property type="match status" value="1"/>
</dbReference>
<accession>A0A4Y6PXY4</accession>
<evidence type="ECO:0000313" key="4">
    <source>
        <dbReference type="Proteomes" id="UP000315995"/>
    </source>
</evidence>
<reference evidence="3 4" key="1">
    <citation type="submission" date="2019-06" db="EMBL/GenBank/DDBJ databases">
        <title>Persicimonas caeni gen. nov., sp. nov., a predatory bacterium isolated from solar saltern.</title>
        <authorList>
            <person name="Wang S."/>
        </authorList>
    </citation>
    <scope>NUCLEOTIDE SEQUENCE [LARGE SCALE GENOMIC DNA]</scope>
    <source>
        <strain evidence="3 4">YN101</strain>
    </source>
</reference>
<evidence type="ECO:0000313" key="3">
    <source>
        <dbReference type="EMBL" id="QDG53123.1"/>
    </source>
</evidence>
<name>A0A4Y6PXY4_PERCE</name>
<dbReference type="OrthoDB" id="5540427at2"/>
<organism evidence="3 4">
    <name type="scientific">Persicimonas caeni</name>
    <dbReference type="NCBI Taxonomy" id="2292766"/>
    <lineage>
        <taxon>Bacteria</taxon>
        <taxon>Deltaproteobacteria</taxon>
        <taxon>Bradymonadales</taxon>
        <taxon>Bradymonadaceae</taxon>
        <taxon>Persicimonas</taxon>
    </lineage>
</organism>
<dbReference type="EMBL" id="CP041186">
    <property type="protein sequence ID" value="QDG53123.1"/>
    <property type="molecule type" value="Genomic_DNA"/>
</dbReference>
<feature type="region of interest" description="Disordered" evidence="1">
    <location>
        <begin position="139"/>
        <end position="167"/>
    </location>
</feature>
<dbReference type="Gene3D" id="1.25.40.10">
    <property type="entry name" value="Tetratricopeptide repeat domain"/>
    <property type="match status" value="1"/>
</dbReference>
<dbReference type="Proteomes" id="UP000315995">
    <property type="component" value="Chromosome"/>
</dbReference>
<sequence>MRFVTKRRTRMLAGVLTACSMLCALASPAMAQQEPPAEAQPEQEIVEPTEAQLSLNDDGVRAMIEGDYAGAIAQLERSIRLGEINVTYLNLGRAYQKLGRCAKAREALEKVKTAPAVQDPPPSEVRAVADQYLAELDETCTGDDAPAGGDTSKDPSSTIEPTRIDSSPNMLGWGTALSGVALIGGGVAMHFVAESERAPVVDSNGVVTDVTQREAADIEETADTYDTIGLAMGIGGAALAGVGTYLLLTDDAEGGSGDGTTVWIGSDNIGISWTHSF</sequence>
<keyword evidence="4" id="KW-1185">Reference proteome</keyword>
<feature type="compositionally biased region" description="Polar residues" evidence="1">
    <location>
        <begin position="154"/>
        <end position="167"/>
    </location>
</feature>
<accession>A0A5B8Y8M5</accession>
<dbReference type="InterPro" id="IPR011990">
    <property type="entry name" value="TPR-like_helical_dom_sf"/>
</dbReference>
<gene>
    <name evidence="3" type="ORF">FIV42_20970</name>
</gene>
<evidence type="ECO:0000256" key="1">
    <source>
        <dbReference type="SAM" id="MobiDB-lite"/>
    </source>
</evidence>
<feature type="chain" id="PRO_5030106662" evidence="2">
    <location>
        <begin position="32"/>
        <end position="277"/>
    </location>
</feature>
<protein>
    <submittedName>
        <fullName evidence="3">Tetratricopeptide repeat protein</fullName>
    </submittedName>
</protein>